<keyword evidence="3" id="KW-1185">Reference proteome</keyword>
<evidence type="ECO:0000313" key="1">
    <source>
        <dbReference type="EMBL" id="CAK9026946.1"/>
    </source>
</evidence>
<sequence length="131" mass="14644">MIFVEMKVSEFTIRTGLRVSLRVALVKFTLSYARREGRPLTAAEAAEEARAAEGVAEQMAVVLEALRKVPHGLRTCKFFSAWDGGHLELLLTSATPLTTAAPERCADALPVPWRIRSKGRLWHSSDWQAFY</sequence>
<protein>
    <submittedName>
        <fullName evidence="2">Uncharacterized protein</fullName>
    </submittedName>
</protein>
<evidence type="ECO:0000313" key="2">
    <source>
        <dbReference type="EMBL" id="CAK9030391.1"/>
    </source>
</evidence>
<reference evidence="2 3" key="1">
    <citation type="submission" date="2024-02" db="EMBL/GenBank/DDBJ databases">
        <authorList>
            <person name="Chen Y."/>
            <person name="Shah S."/>
            <person name="Dougan E. K."/>
            <person name="Thang M."/>
            <person name="Chan C."/>
        </authorList>
    </citation>
    <scope>NUCLEOTIDE SEQUENCE [LARGE SCALE GENOMIC DNA]</scope>
</reference>
<dbReference type="Proteomes" id="UP001642484">
    <property type="component" value="Unassembled WGS sequence"/>
</dbReference>
<evidence type="ECO:0000313" key="3">
    <source>
        <dbReference type="Proteomes" id="UP001642484"/>
    </source>
</evidence>
<gene>
    <name evidence="1" type="ORF">CCMP2556_LOCUS16570</name>
    <name evidence="2" type="ORF">CCMP2556_LOCUS17854</name>
</gene>
<comment type="caution">
    <text evidence="2">The sequence shown here is derived from an EMBL/GenBank/DDBJ whole genome shotgun (WGS) entry which is preliminary data.</text>
</comment>
<name>A0ABP0KU37_9DINO</name>
<dbReference type="EMBL" id="CAXAMN010010001">
    <property type="protein sequence ID" value="CAK9030391.1"/>
    <property type="molecule type" value="Genomic_DNA"/>
</dbReference>
<accession>A0ABP0KU37</accession>
<proteinExistence type="predicted"/>
<dbReference type="EMBL" id="CAXAMN010008890">
    <property type="protein sequence ID" value="CAK9026946.1"/>
    <property type="molecule type" value="Genomic_DNA"/>
</dbReference>
<organism evidence="2 3">
    <name type="scientific">Durusdinium trenchii</name>
    <dbReference type="NCBI Taxonomy" id="1381693"/>
    <lineage>
        <taxon>Eukaryota</taxon>
        <taxon>Sar</taxon>
        <taxon>Alveolata</taxon>
        <taxon>Dinophyceae</taxon>
        <taxon>Suessiales</taxon>
        <taxon>Symbiodiniaceae</taxon>
        <taxon>Durusdinium</taxon>
    </lineage>
</organism>